<organism evidence="1 2">
    <name type="scientific">Beauveria bassiana (strain ARSEF 2860)</name>
    <name type="common">White muscardine disease fungus</name>
    <name type="synonym">Tritirachium shiotae</name>
    <dbReference type="NCBI Taxonomy" id="655819"/>
    <lineage>
        <taxon>Eukaryota</taxon>
        <taxon>Fungi</taxon>
        <taxon>Dikarya</taxon>
        <taxon>Ascomycota</taxon>
        <taxon>Pezizomycotina</taxon>
        <taxon>Sordariomycetes</taxon>
        <taxon>Hypocreomycetidae</taxon>
        <taxon>Hypocreales</taxon>
        <taxon>Cordycipitaceae</taxon>
        <taxon>Beauveria</taxon>
    </lineage>
</organism>
<evidence type="ECO:0000313" key="1">
    <source>
        <dbReference type="EMBL" id="EJP62350.1"/>
    </source>
</evidence>
<protein>
    <submittedName>
        <fullName evidence="1">Uncharacterized protein</fullName>
    </submittedName>
</protein>
<sequence>MPDASSNSLKSLDDFRMNNMQMQGVPPSVYMQHQTSSISSHRRLLSKAPPKATGKCTTSTTFLNRPRVARPASPIDRHHMLCRPTQGNSLSDEGWRRRSASLSRAVFLTSGPNGLDRLNRLLGPVQSSDFGGPGGPVQAGFLSIRV</sequence>
<accession>J4VV53</accession>
<keyword evidence="2" id="KW-1185">Reference proteome</keyword>
<evidence type="ECO:0000313" key="2">
    <source>
        <dbReference type="Proteomes" id="UP000002762"/>
    </source>
</evidence>
<dbReference type="EMBL" id="JH725187">
    <property type="protein sequence ID" value="EJP62350.1"/>
    <property type="molecule type" value="Genomic_DNA"/>
</dbReference>
<dbReference type="AlphaFoldDB" id="J4VV53"/>
<dbReference type="GeneID" id="19891688"/>
<dbReference type="InParanoid" id="J4VV53"/>
<reference evidence="1 2" key="1">
    <citation type="journal article" date="2012" name="Sci. Rep.">
        <title>Genomic perspectives on the evolution of fungal entomopathogenicity in Beauveria bassiana.</title>
        <authorList>
            <person name="Xiao G."/>
            <person name="Ying S.H."/>
            <person name="Zheng P."/>
            <person name="Wang Z.L."/>
            <person name="Zhang S."/>
            <person name="Xie X.Q."/>
            <person name="Shang Y."/>
            <person name="St Leger R.J."/>
            <person name="Zhao G.P."/>
            <person name="Wang C."/>
            <person name="Feng M.G."/>
        </authorList>
    </citation>
    <scope>NUCLEOTIDE SEQUENCE [LARGE SCALE GENOMIC DNA]</scope>
    <source>
        <strain evidence="1 2">ARSEF 2860</strain>
    </source>
</reference>
<gene>
    <name evidence="1" type="ORF">BBA_08676</name>
</gene>
<dbReference type="Proteomes" id="UP000002762">
    <property type="component" value="Unassembled WGS sequence"/>
</dbReference>
<proteinExistence type="predicted"/>
<dbReference type="HOGENOM" id="CLU_1777095_0_0_1"/>
<name>J4VV53_BEAB2</name>
<dbReference type="RefSeq" id="XP_008601995.1">
    <property type="nucleotide sequence ID" value="XM_008603773.1"/>
</dbReference>